<evidence type="ECO:0000313" key="10">
    <source>
        <dbReference type="EMBL" id="GGC73531.1"/>
    </source>
</evidence>
<evidence type="ECO:0000256" key="6">
    <source>
        <dbReference type="ARBA" id="ARBA00023136"/>
    </source>
</evidence>
<comment type="caution">
    <text evidence="10">The sequence shown here is derived from an EMBL/GenBank/DDBJ whole genome shotgun (WGS) entry which is preliminary data.</text>
</comment>
<gene>
    <name evidence="10" type="ORF">GCM10011410_28340</name>
</gene>
<evidence type="ECO:0000313" key="11">
    <source>
        <dbReference type="Proteomes" id="UP000641514"/>
    </source>
</evidence>
<dbReference type="SUPFAM" id="SSF52540">
    <property type="entry name" value="P-loop containing nucleoside triphosphate hydrolases"/>
    <property type="match status" value="1"/>
</dbReference>
<dbReference type="GO" id="GO:0034775">
    <property type="term" value="P:glutathione transmembrane transport"/>
    <property type="evidence" value="ECO:0007669"/>
    <property type="project" value="InterPro"/>
</dbReference>
<evidence type="ECO:0000256" key="2">
    <source>
        <dbReference type="ARBA" id="ARBA00022692"/>
    </source>
</evidence>
<evidence type="ECO:0000256" key="5">
    <source>
        <dbReference type="ARBA" id="ARBA00022989"/>
    </source>
</evidence>
<dbReference type="EMBL" id="BMJH01000003">
    <property type="protein sequence ID" value="GGC73531.1"/>
    <property type="molecule type" value="Genomic_DNA"/>
</dbReference>
<feature type="transmembrane region" description="Helical" evidence="7">
    <location>
        <begin position="66"/>
        <end position="83"/>
    </location>
</feature>
<keyword evidence="4 10" id="KW-0067">ATP-binding</keyword>
<dbReference type="SMART" id="SM00382">
    <property type="entry name" value="AAA"/>
    <property type="match status" value="1"/>
</dbReference>
<dbReference type="InterPro" id="IPR017871">
    <property type="entry name" value="ABC_transporter-like_CS"/>
</dbReference>
<feature type="transmembrane region" description="Helical" evidence="7">
    <location>
        <begin position="144"/>
        <end position="165"/>
    </location>
</feature>
<evidence type="ECO:0000256" key="4">
    <source>
        <dbReference type="ARBA" id="ARBA00022840"/>
    </source>
</evidence>
<feature type="transmembrane region" description="Helical" evidence="7">
    <location>
        <begin position="31"/>
        <end position="54"/>
    </location>
</feature>
<dbReference type="PANTHER" id="PTHR43394">
    <property type="entry name" value="ATP-DEPENDENT PERMEASE MDL1, MITOCHONDRIAL"/>
    <property type="match status" value="1"/>
</dbReference>
<organism evidence="10 11">
    <name type="scientific">Hoyosella rhizosphaerae</name>
    <dbReference type="NCBI Taxonomy" id="1755582"/>
    <lineage>
        <taxon>Bacteria</taxon>
        <taxon>Bacillati</taxon>
        <taxon>Actinomycetota</taxon>
        <taxon>Actinomycetes</taxon>
        <taxon>Mycobacteriales</taxon>
        <taxon>Hoyosellaceae</taxon>
        <taxon>Hoyosella</taxon>
    </lineage>
</organism>
<sequence length="556" mass="58656">MTTVERPRRGTWRDLRRGLALLEVSPRRTSLAVVAATITLVSALTLAGVSAWLVLRAFEMPPVLDLTVAVVAVRALGISRGVFRYLDRLATHDVALRGTVAARTTLYQRLAGGDPRVALGVSRGRMLARTGEDIDTIADTVVRAVIPVAVAVILSATATFVLWLIAPAAAIVLAIALIVAGVFAPVCAAWATRIREEEADAHRADHRDAVLMVLDHAAELRVSGQLEQSLDRADHAVRSSNAASDRAAIGSATATAVTPLAVGASVIGSIIIGVQLYASGDIALTSLGILVLLPLAAFEAVSTLPDAATHTVRAKSAAARVMELIDRADSEPPQQGDRTGDGHEIVTTSLMWGWGSPLAAPLDATWPAGSRVVITGPSGSGKTTLLMTIAGLARPLGGTVMCGNVPLHDWRPQALRNIVTFFAEDAHIFATTIRENLRVANNAATDAQMLEALNGVGLAEWVAGLDDGLETVLVGGDEALSGGQRRRLLLARAILSPASVLLLDEPTEHLDADDSEELLDKLLDRESSLIAPHRTVIVATHHQHSVDVDQQLRILG</sequence>
<dbReference type="Proteomes" id="UP000641514">
    <property type="component" value="Unassembled WGS sequence"/>
</dbReference>
<protein>
    <submittedName>
        <fullName evidence="10">ATP-binding protein ABC transporter CydC</fullName>
    </submittedName>
</protein>
<dbReference type="RefSeq" id="WP_188676296.1">
    <property type="nucleotide sequence ID" value="NZ_BMJH01000003.1"/>
</dbReference>
<keyword evidence="11" id="KW-1185">Reference proteome</keyword>
<dbReference type="GO" id="GO:0016887">
    <property type="term" value="F:ATP hydrolysis activity"/>
    <property type="evidence" value="ECO:0007669"/>
    <property type="project" value="InterPro"/>
</dbReference>
<evidence type="ECO:0000259" key="8">
    <source>
        <dbReference type="PROSITE" id="PS50893"/>
    </source>
</evidence>
<dbReference type="GO" id="GO:0005886">
    <property type="term" value="C:plasma membrane"/>
    <property type="evidence" value="ECO:0007669"/>
    <property type="project" value="UniProtKB-SubCell"/>
</dbReference>
<dbReference type="GO" id="GO:0005524">
    <property type="term" value="F:ATP binding"/>
    <property type="evidence" value="ECO:0007669"/>
    <property type="project" value="UniProtKB-KW"/>
</dbReference>
<keyword evidence="2 7" id="KW-0812">Transmembrane</keyword>
<dbReference type="NCBIfam" id="TIGR02868">
    <property type="entry name" value="CydC"/>
    <property type="match status" value="1"/>
</dbReference>
<dbReference type="Gene3D" id="3.40.50.300">
    <property type="entry name" value="P-loop containing nucleotide triphosphate hydrolases"/>
    <property type="match status" value="1"/>
</dbReference>
<feature type="transmembrane region" description="Helical" evidence="7">
    <location>
        <begin position="282"/>
        <end position="301"/>
    </location>
</feature>
<keyword evidence="5 7" id="KW-1133">Transmembrane helix</keyword>
<keyword evidence="6 7" id="KW-0472">Membrane</keyword>
<reference evidence="10" key="1">
    <citation type="journal article" date="2014" name="Int. J. Syst. Evol. Microbiol.">
        <title>Complete genome sequence of Corynebacterium casei LMG S-19264T (=DSM 44701T), isolated from a smear-ripened cheese.</title>
        <authorList>
            <consortium name="US DOE Joint Genome Institute (JGI-PGF)"/>
            <person name="Walter F."/>
            <person name="Albersmeier A."/>
            <person name="Kalinowski J."/>
            <person name="Ruckert C."/>
        </authorList>
    </citation>
    <scope>NUCLEOTIDE SEQUENCE</scope>
    <source>
        <strain evidence="10">CGMCC 1.15478</strain>
    </source>
</reference>
<dbReference type="GO" id="GO:0045454">
    <property type="term" value="P:cell redox homeostasis"/>
    <property type="evidence" value="ECO:0007669"/>
    <property type="project" value="InterPro"/>
</dbReference>
<feature type="domain" description="ABC transmembrane type-1" evidence="9">
    <location>
        <begin position="31"/>
        <end position="313"/>
    </location>
</feature>
<dbReference type="PROSITE" id="PS00211">
    <property type="entry name" value="ABC_TRANSPORTER_1"/>
    <property type="match status" value="1"/>
</dbReference>
<dbReference type="InterPro" id="IPR014223">
    <property type="entry name" value="ABC_CydC/D"/>
</dbReference>
<dbReference type="SUPFAM" id="SSF90123">
    <property type="entry name" value="ABC transporter transmembrane region"/>
    <property type="match status" value="1"/>
</dbReference>
<dbReference type="InterPro" id="IPR039421">
    <property type="entry name" value="Type_1_exporter"/>
</dbReference>
<dbReference type="PANTHER" id="PTHR43394:SF1">
    <property type="entry name" value="ATP-BINDING CASSETTE SUB-FAMILY B MEMBER 10, MITOCHONDRIAL"/>
    <property type="match status" value="1"/>
</dbReference>
<proteinExistence type="predicted"/>
<feature type="transmembrane region" description="Helical" evidence="7">
    <location>
        <begin position="256"/>
        <end position="276"/>
    </location>
</feature>
<dbReference type="InterPro" id="IPR036640">
    <property type="entry name" value="ABC1_TM_sf"/>
</dbReference>
<dbReference type="PROSITE" id="PS50893">
    <property type="entry name" value="ABC_TRANSPORTER_2"/>
    <property type="match status" value="1"/>
</dbReference>
<dbReference type="PROSITE" id="PS50929">
    <property type="entry name" value="ABC_TM1F"/>
    <property type="match status" value="1"/>
</dbReference>
<keyword evidence="3" id="KW-0547">Nucleotide-binding</keyword>
<dbReference type="InterPro" id="IPR003593">
    <property type="entry name" value="AAA+_ATPase"/>
</dbReference>
<dbReference type="InterPro" id="IPR011527">
    <property type="entry name" value="ABC1_TM_dom"/>
</dbReference>
<comment type="subcellular location">
    <subcellularLocation>
        <location evidence="1">Cell membrane</location>
        <topology evidence="1">Multi-pass membrane protein</topology>
    </subcellularLocation>
</comment>
<dbReference type="GO" id="GO:0015421">
    <property type="term" value="F:ABC-type oligopeptide transporter activity"/>
    <property type="evidence" value="ECO:0007669"/>
    <property type="project" value="TreeGrafter"/>
</dbReference>
<dbReference type="InterPro" id="IPR027417">
    <property type="entry name" value="P-loop_NTPase"/>
</dbReference>
<dbReference type="Gene3D" id="1.20.1560.10">
    <property type="entry name" value="ABC transporter type 1, transmembrane domain"/>
    <property type="match status" value="1"/>
</dbReference>
<name>A0A916UH61_9ACTN</name>
<dbReference type="Pfam" id="PF00005">
    <property type="entry name" value="ABC_tran"/>
    <property type="match status" value="1"/>
</dbReference>
<evidence type="ECO:0000256" key="3">
    <source>
        <dbReference type="ARBA" id="ARBA00022741"/>
    </source>
</evidence>
<reference evidence="10" key="2">
    <citation type="submission" date="2020-09" db="EMBL/GenBank/DDBJ databases">
        <authorList>
            <person name="Sun Q."/>
            <person name="Zhou Y."/>
        </authorList>
    </citation>
    <scope>NUCLEOTIDE SEQUENCE</scope>
    <source>
        <strain evidence="10">CGMCC 1.15478</strain>
    </source>
</reference>
<evidence type="ECO:0000256" key="7">
    <source>
        <dbReference type="SAM" id="Phobius"/>
    </source>
</evidence>
<dbReference type="InterPro" id="IPR003439">
    <property type="entry name" value="ABC_transporter-like_ATP-bd"/>
</dbReference>
<feature type="transmembrane region" description="Helical" evidence="7">
    <location>
        <begin position="171"/>
        <end position="191"/>
    </location>
</feature>
<evidence type="ECO:0000259" key="9">
    <source>
        <dbReference type="PROSITE" id="PS50929"/>
    </source>
</evidence>
<feature type="domain" description="ABC transporter" evidence="8">
    <location>
        <begin position="340"/>
        <end position="554"/>
    </location>
</feature>
<accession>A0A916UH61</accession>
<evidence type="ECO:0000256" key="1">
    <source>
        <dbReference type="ARBA" id="ARBA00004651"/>
    </source>
</evidence>
<dbReference type="AlphaFoldDB" id="A0A916UH61"/>